<evidence type="ECO:0000313" key="2">
    <source>
        <dbReference type="EMBL" id="MBC1398776.1"/>
    </source>
</evidence>
<dbReference type="InterPro" id="IPR008030">
    <property type="entry name" value="NmrA-like"/>
</dbReference>
<dbReference type="AlphaFoldDB" id="A0A841YET2"/>
<evidence type="ECO:0000313" key="3">
    <source>
        <dbReference type="Proteomes" id="UP000571128"/>
    </source>
</evidence>
<comment type="caution">
    <text evidence="2">The sequence shown here is derived from an EMBL/GenBank/DDBJ whole genome shotgun (WGS) entry which is preliminary data.</text>
</comment>
<gene>
    <name evidence="2" type="ORF">HB844_07840</name>
</gene>
<feature type="domain" description="NmrA-like" evidence="1">
    <location>
        <begin position="3"/>
        <end position="220"/>
    </location>
</feature>
<sequence length="290" mass="32896">MMKILVTGASGNVGHFVIEELLNMGEHVVAAGTNVNKLKGRFKGKVDTVYFDITNQSTYDVALKDVDRVFLMRPPHLGKPEDLYPFIDAMKVRDIKLVSFLSLMGVENNPIPPHHKIEKYIEASGLPYAHIRPGFFMQNLSGIHSAEIREKNQVFVPAGKSKTSFIDAADIGLATAILLHHPDQYRNTSHTITGFEALDYNQIAAILSKVTGRQITYAKPGYWKYRKYYIKKRGLEKGYVNVTVALYFMTRMGTAKKVTEDFLKLSGRNPRTFEEFARENIRCFLNKETI</sequence>
<dbReference type="Proteomes" id="UP000571128">
    <property type="component" value="Unassembled WGS sequence"/>
</dbReference>
<dbReference type="SUPFAM" id="SSF51735">
    <property type="entry name" value="NAD(P)-binding Rossmann-fold domains"/>
    <property type="match status" value="1"/>
</dbReference>
<dbReference type="PANTHER" id="PTHR43162:SF1">
    <property type="entry name" value="PRESTALK A DIFFERENTIATION PROTEIN A"/>
    <property type="match status" value="1"/>
</dbReference>
<proteinExistence type="predicted"/>
<accession>A0A841YET2</accession>
<protein>
    <submittedName>
        <fullName evidence="2">SDR family oxidoreductase</fullName>
    </submittedName>
</protein>
<organism evidence="2 3">
    <name type="scientific">Listeria fleischmannii</name>
    <dbReference type="NCBI Taxonomy" id="1069827"/>
    <lineage>
        <taxon>Bacteria</taxon>
        <taxon>Bacillati</taxon>
        <taxon>Bacillota</taxon>
        <taxon>Bacilli</taxon>
        <taxon>Bacillales</taxon>
        <taxon>Listeriaceae</taxon>
        <taxon>Listeria</taxon>
    </lineage>
</organism>
<dbReference type="InterPro" id="IPR051604">
    <property type="entry name" value="Ergot_Alk_Oxidoreductase"/>
</dbReference>
<dbReference type="EMBL" id="JAARPY010000006">
    <property type="protein sequence ID" value="MBC1398776.1"/>
    <property type="molecule type" value="Genomic_DNA"/>
</dbReference>
<reference evidence="2 3" key="1">
    <citation type="submission" date="2020-03" db="EMBL/GenBank/DDBJ databases">
        <title>Soil Listeria distribution.</title>
        <authorList>
            <person name="Liao J."/>
            <person name="Wiedmann M."/>
        </authorList>
    </citation>
    <scope>NUCLEOTIDE SEQUENCE [LARGE SCALE GENOMIC DNA]</scope>
    <source>
        <strain evidence="2 3">FSL L7-1645</strain>
    </source>
</reference>
<name>A0A841YET2_9LIST</name>
<dbReference type="Gene3D" id="3.40.50.720">
    <property type="entry name" value="NAD(P)-binding Rossmann-like Domain"/>
    <property type="match status" value="1"/>
</dbReference>
<dbReference type="PANTHER" id="PTHR43162">
    <property type="match status" value="1"/>
</dbReference>
<dbReference type="Gene3D" id="3.90.25.10">
    <property type="entry name" value="UDP-galactose 4-epimerase, domain 1"/>
    <property type="match status" value="1"/>
</dbReference>
<evidence type="ECO:0000259" key="1">
    <source>
        <dbReference type="Pfam" id="PF05368"/>
    </source>
</evidence>
<dbReference type="InterPro" id="IPR036291">
    <property type="entry name" value="NAD(P)-bd_dom_sf"/>
</dbReference>
<dbReference type="CDD" id="cd05269">
    <property type="entry name" value="TMR_SDR_a"/>
    <property type="match status" value="1"/>
</dbReference>
<dbReference type="RefSeq" id="WP_260442572.1">
    <property type="nucleotide sequence ID" value="NZ_JAARQA010000006.1"/>
</dbReference>
<dbReference type="Pfam" id="PF05368">
    <property type="entry name" value="NmrA"/>
    <property type="match status" value="1"/>
</dbReference>